<evidence type="ECO:0000313" key="2">
    <source>
        <dbReference type="Proteomes" id="UP001307889"/>
    </source>
</evidence>
<name>A0ABN7B9P1_9HEMI</name>
<evidence type="ECO:0000313" key="1">
    <source>
        <dbReference type="EMBL" id="BET01099.1"/>
    </source>
</evidence>
<keyword evidence="2" id="KW-1185">Reference proteome</keyword>
<dbReference type="EMBL" id="AP028920">
    <property type="protein sequence ID" value="BET01099.1"/>
    <property type="molecule type" value="Genomic_DNA"/>
</dbReference>
<proteinExistence type="predicted"/>
<protein>
    <submittedName>
        <fullName evidence="1">Uncharacterized protein</fullName>
    </submittedName>
</protein>
<gene>
    <name evidence="1" type="ORF">NTJ_13916</name>
</gene>
<organism evidence="1 2">
    <name type="scientific">Nesidiocoris tenuis</name>
    <dbReference type="NCBI Taxonomy" id="355587"/>
    <lineage>
        <taxon>Eukaryota</taxon>
        <taxon>Metazoa</taxon>
        <taxon>Ecdysozoa</taxon>
        <taxon>Arthropoda</taxon>
        <taxon>Hexapoda</taxon>
        <taxon>Insecta</taxon>
        <taxon>Pterygota</taxon>
        <taxon>Neoptera</taxon>
        <taxon>Paraneoptera</taxon>
        <taxon>Hemiptera</taxon>
        <taxon>Heteroptera</taxon>
        <taxon>Panheteroptera</taxon>
        <taxon>Cimicomorpha</taxon>
        <taxon>Miridae</taxon>
        <taxon>Dicyphina</taxon>
        <taxon>Nesidiocoris</taxon>
    </lineage>
</organism>
<accession>A0ABN7B9P1</accession>
<sequence length="324" mass="36951">MGILRKHDLKQLAALKKCLAAGSKSIKCSTLCDCITTEIRTKLIPLAIKKEICRQMDEVQDLVNAHGWTERKLAPDLIKLFEVVENSKFNHDGYVRVQYAKFRSRFDSVKESLVAPKSFALPQSFTSKLEALRMGRPASKMPKILDLSSNRNWEQYLKQRSSTVLRNPVQHFRASGIRIYGSVYDDFEIPSLAAKANSLSETLKTVRSLSDSRLIRTKIQSIDSVLDALEIILKIDAICAINCEKISSCLLEMCKLIPNEKNDARVVPLIRELHEHALLFLRNYRGLIKINEIEEGQLKKKKDSLEMTADDVMIQKNEHFFKST</sequence>
<reference evidence="1 2" key="1">
    <citation type="submission" date="2023-09" db="EMBL/GenBank/DDBJ databases">
        <title>Nesidiocoris tenuis whole genome shotgun sequence.</title>
        <authorList>
            <person name="Shibata T."/>
            <person name="Shimoda M."/>
            <person name="Kobayashi T."/>
            <person name="Uehara T."/>
        </authorList>
    </citation>
    <scope>NUCLEOTIDE SEQUENCE [LARGE SCALE GENOMIC DNA]</scope>
    <source>
        <strain evidence="1 2">Japan</strain>
    </source>
</reference>
<dbReference type="Proteomes" id="UP001307889">
    <property type="component" value="Chromosome 12"/>
</dbReference>